<comment type="caution">
    <text evidence="3">The sequence shown here is derived from an EMBL/GenBank/DDBJ whole genome shotgun (WGS) entry which is preliminary data.</text>
</comment>
<dbReference type="Pfam" id="PF07007">
    <property type="entry name" value="LprI"/>
    <property type="match status" value="1"/>
</dbReference>
<gene>
    <name evidence="3" type="ORF">PUT78_03320</name>
</gene>
<dbReference type="RefSeq" id="WP_274350685.1">
    <property type="nucleotide sequence ID" value="NZ_JAQZSM010000002.1"/>
</dbReference>
<feature type="domain" description="Lysozyme inhibitor LprI-like N-terminal" evidence="2">
    <location>
        <begin position="51"/>
        <end position="153"/>
    </location>
</feature>
<evidence type="ECO:0000256" key="1">
    <source>
        <dbReference type="SAM" id="SignalP"/>
    </source>
</evidence>
<keyword evidence="4" id="KW-1185">Reference proteome</keyword>
<protein>
    <submittedName>
        <fullName evidence="3">DUF1311 domain-containing protein</fullName>
    </submittedName>
</protein>
<organism evidence="3 4">
    <name type="scientific">Roseinatronobacter alkalisoli</name>
    <dbReference type="NCBI Taxonomy" id="3028235"/>
    <lineage>
        <taxon>Bacteria</taxon>
        <taxon>Pseudomonadati</taxon>
        <taxon>Pseudomonadota</taxon>
        <taxon>Alphaproteobacteria</taxon>
        <taxon>Rhodobacterales</taxon>
        <taxon>Paracoccaceae</taxon>
        <taxon>Roseinatronobacter</taxon>
    </lineage>
</organism>
<dbReference type="Gene3D" id="1.20.1270.180">
    <property type="match status" value="1"/>
</dbReference>
<dbReference type="EMBL" id="JAQZSM010000002">
    <property type="protein sequence ID" value="MDD7970119.1"/>
    <property type="molecule type" value="Genomic_DNA"/>
</dbReference>
<proteinExistence type="predicted"/>
<name>A0ABT5T4Y6_9RHOB</name>
<keyword evidence="1" id="KW-0732">Signal</keyword>
<evidence type="ECO:0000313" key="4">
    <source>
        <dbReference type="Proteomes" id="UP001431784"/>
    </source>
</evidence>
<evidence type="ECO:0000259" key="2">
    <source>
        <dbReference type="Pfam" id="PF07007"/>
    </source>
</evidence>
<accession>A0ABT5T4Y6</accession>
<feature type="chain" id="PRO_5045489523" evidence="1">
    <location>
        <begin position="18"/>
        <end position="162"/>
    </location>
</feature>
<evidence type="ECO:0000313" key="3">
    <source>
        <dbReference type="EMBL" id="MDD7970119.1"/>
    </source>
</evidence>
<reference evidence="3" key="1">
    <citation type="submission" date="2023-02" db="EMBL/GenBank/DDBJ databases">
        <title>Description of Roseinatronobacter alkalisoli sp. nov., an alkaliphilic bacerium isolated from soda soil.</title>
        <authorList>
            <person name="Wei W."/>
        </authorList>
    </citation>
    <scope>NUCLEOTIDE SEQUENCE</scope>
    <source>
        <strain evidence="3">HJB301</strain>
    </source>
</reference>
<feature type="signal peptide" evidence="1">
    <location>
        <begin position="1"/>
        <end position="17"/>
    </location>
</feature>
<sequence length="162" mass="17209">MRLMMLFAAAMTCPAAAQDLRFDAGPTDICLAGLSDNAQAHDCIGRAATACMEQAGGYTTVGMGFCLDAELSLWDGKLNDAYRTLRADLSAQDGTRADAAISLSDSARDMQRAWIGFRDARCSFEAAQWQGGTGASPAFLGCAMQMTAEQTVYLWAVSQGAR</sequence>
<dbReference type="InterPro" id="IPR009739">
    <property type="entry name" value="LprI-like_N"/>
</dbReference>
<dbReference type="Proteomes" id="UP001431784">
    <property type="component" value="Unassembled WGS sequence"/>
</dbReference>